<dbReference type="InterPro" id="IPR014729">
    <property type="entry name" value="Rossmann-like_a/b/a_fold"/>
</dbReference>
<dbReference type="Gene3D" id="3.40.50.620">
    <property type="entry name" value="HUPs"/>
    <property type="match status" value="1"/>
</dbReference>
<dbReference type="RefSeq" id="WP_140010994.1">
    <property type="nucleotide sequence ID" value="NZ_JBHMDG010000002.1"/>
</dbReference>
<sequence length="138" mass="14186">MAVVVGYDESPGADAALATAISVALRFGEVLVLVYGAGPPGGLGEESNAHRDALREIGRTALSHAVERARAAGVDTRIELVDAKPAQAMLEVGERHDASVLVVGTAGESPLKGAMLGSTPHKLLHLSTRPVLCVPFAD</sequence>
<reference evidence="3 4" key="1">
    <citation type="submission" date="2024-09" db="EMBL/GenBank/DDBJ databases">
        <authorList>
            <person name="Sun Q."/>
            <person name="Mori K."/>
        </authorList>
    </citation>
    <scope>NUCLEOTIDE SEQUENCE [LARGE SCALE GENOMIC DNA]</scope>
    <source>
        <strain evidence="3 4">JCM 9626</strain>
    </source>
</reference>
<dbReference type="SUPFAM" id="SSF52402">
    <property type="entry name" value="Adenine nucleotide alpha hydrolases-like"/>
    <property type="match status" value="1"/>
</dbReference>
<evidence type="ECO:0000256" key="1">
    <source>
        <dbReference type="ARBA" id="ARBA00008791"/>
    </source>
</evidence>
<gene>
    <name evidence="3" type="ORF">ACFFRI_01870</name>
</gene>
<dbReference type="PANTHER" id="PTHR46268">
    <property type="entry name" value="STRESS RESPONSE PROTEIN NHAX"/>
    <property type="match status" value="1"/>
</dbReference>
<evidence type="ECO:0000313" key="4">
    <source>
        <dbReference type="Proteomes" id="UP001589750"/>
    </source>
</evidence>
<dbReference type="InterPro" id="IPR006016">
    <property type="entry name" value="UspA"/>
</dbReference>
<keyword evidence="4" id="KW-1185">Reference proteome</keyword>
<dbReference type="CDD" id="cd00293">
    <property type="entry name" value="USP-like"/>
    <property type="match status" value="1"/>
</dbReference>
<evidence type="ECO:0000259" key="2">
    <source>
        <dbReference type="Pfam" id="PF00582"/>
    </source>
</evidence>
<evidence type="ECO:0000313" key="3">
    <source>
        <dbReference type="EMBL" id="MFB9311777.1"/>
    </source>
</evidence>
<dbReference type="EMBL" id="JBHMDG010000002">
    <property type="protein sequence ID" value="MFB9311777.1"/>
    <property type="molecule type" value="Genomic_DNA"/>
</dbReference>
<comment type="caution">
    <text evidence="3">The sequence shown here is derived from an EMBL/GenBank/DDBJ whole genome shotgun (WGS) entry which is preliminary data.</text>
</comment>
<comment type="similarity">
    <text evidence="1">Belongs to the universal stress protein A family.</text>
</comment>
<dbReference type="InterPro" id="IPR006015">
    <property type="entry name" value="Universal_stress_UspA"/>
</dbReference>
<accession>A0ABV5K5V5</accession>
<feature type="domain" description="UspA" evidence="2">
    <location>
        <begin position="3"/>
        <end position="135"/>
    </location>
</feature>
<dbReference type="PRINTS" id="PR01438">
    <property type="entry name" value="UNVRSLSTRESS"/>
</dbReference>
<protein>
    <submittedName>
        <fullName evidence="3">Universal stress protein</fullName>
    </submittedName>
</protein>
<dbReference type="Pfam" id="PF00582">
    <property type="entry name" value="Usp"/>
    <property type="match status" value="1"/>
</dbReference>
<name>A0ABV5K5V5_9ACTN</name>
<dbReference type="PANTHER" id="PTHR46268:SF6">
    <property type="entry name" value="UNIVERSAL STRESS PROTEIN UP12"/>
    <property type="match status" value="1"/>
</dbReference>
<proteinExistence type="inferred from homology"/>
<organism evidence="3 4">
    <name type="scientific">Nocardioides plantarum</name>
    <dbReference type="NCBI Taxonomy" id="29299"/>
    <lineage>
        <taxon>Bacteria</taxon>
        <taxon>Bacillati</taxon>
        <taxon>Actinomycetota</taxon>
        <taxon>Actinomycetes</taxon>
        <taxon>Propionibacteriales</taxon>
        <taxon>Nocardioidaceae</taxon>
        <taxon>Nocardioides</taxon>
    </lineage>
</organism>
<dbReference type="Proteomes" id="UP001589750">
    <property type="component" value="Unassembled WGS sequence"/>
</dbReference>